<dbReference type="FunFam" id="3.40.50.300:FF:002283">
    <property type="entry name" value="p-GlycoProtein related"/>
    <property type="match status" value="1"/>
</dbReference>
<feature type="region of interest" description="Disordered" evidence="7">
    <location>
        <begin position="145"/>
        <end position="169"/>
    </location>
</feature>
<dbReference type="AlphaFoldDB" id="A0A183V5B0"/>
<evidence type="ECO:0000313" key="13">
    <source>
        <dbReference type="WBParaSite" id="TCNE_0001593101-mRNA-1"/>
    </source>
</evidence>
<dbReference type="Gene3D" id="1.20.1560.10">
    <property type="entry name" value="ABC transporter type 1, transmembrane domain"/>
    <property type="match status" value="2"/>
</dbReference>
<comment type="subcellular location">
    <subcellularLocation>
        <location evidence="1">Membrane</location>
        <topology evidence="1">Multi-pass membrane protein</topology>
    </subcellularLocation>
</comment>
<evidence type="ECO:0000313" key="11">
    <source>
        <dbReference type="EMBL" id="VDM47251.1"/>
    </source>
</evidence>
<dbReference type="PANTHER" id="PTHR24221:SF612">
    <property type="entry name" value="P-GLYCOPROTEIN RELATED"/>
    <property type="match status" value="1"/>
</dbReference>
<evidence type="ECO:0000256" key="5">
    <source>
        <dbReference type="ARBA" id="ARBA00022989"/>
    </source>
</evidence>
<keyword evidence="3" id="KW-0547">Nucleotide-binding</keyword>
<evidence type="ECO:0000256" key="3">
    <source>
        <dbReference type="ARBA" id="ARBA00022741"/>
    </source>
</evidence>
<reference evidence="11 12" key="2">
    <citation type="submission" date="2018-11" db="EMBL/GenBank/DDBJ databases">
        <authorList>
            <consortium name="Pathogen Informatics"/>
        </authorList>
    </citation>
    <scope>NUCLEOTIDE SEQUENCE [LARGE SCALE GENOMIC DNA]</scope>
</reference>
<keyword evidence="12" id="KW-1185">Reference proteome</keyword>
<keyword evidence="2 8" id="KW-0812">Transmembrane</keyword>
<feature type="transmembrane region" description="Helical" evidence="8">
    <location>
        <begin position="231"/>
        <end position="255"/>
    </location>
</feature>
<dbReference type="CDD" id="cd03249">
    <property type="entry name" value="ABC_MTABC3_MDL1_MDL2"/>
    <property type="match status" value="1"/>
</dbReference>
<dbReference type="InterPro" id="IPR003439">
    <property type="entry name" value="ABC_transporter-like_ATP-bd"/>
</dbReference>
<dbReference type="InterPro" id="IPR003593">
    <property type="entry name" value="AAA+_ATPase"/>
</dbReference>
<dbReference type="EMBL" id="UYWY01023202">
    <property type="protein sequence ID" value="VDM47251.1"/>
    <property type="molecule type" value="Genomic_DNA"/>
</dbReference>
<feature type="transmembrane region" description="Helical" evidence="8">
    <location>
        <begin position="275"/>
        <end position="300"/>
    </location>
</feature>
<evidence type="ECO:0000256" key="4">
    <source>
        <dbReference type="ARBA" id="ARBA00022840"/>
    </source>
</evidence>
<dbReference type="WBParaSite" id="TCNE_0001593101-mRNA-1">
    <property type="protein sequence ID" value="TCNE_0001593101-mRNA-1"/>
    <property type="gene ID" value="TCNE_0001593101"/>
</dbReference>
<keyword evidence="5 8" id="KW-1133">Transmembrane helix</keyword>
<dbReference type="Pfam" id="PF00005">
    <property type="entry name" value="ABC_tran"/>
    <property type="match status" value="2"/>
</dbReference>
<evidence type="ECO:0000256" key="1">
    <source>
        <dbReference type="ARBA" id="ARBA00004141"/>
    </source>
</evidence>
<dbReference type="GO" id="GO:0016020">
    <property type="term" value="C:membrane"/>
    <property type="evidence" value="ECO:0007669"/>
    <property type="project" value="UniProtKB-SubCell"/>
</dbReference>
<keyword evidence="4" id="KW-0067">ATP-binding</keyword>
<organism evidence="12 13">
    <name type="scientific">Toxocara canis</name>
    <name type="common">Canine roundworm</name>
    <dbReference type="NCBI Taxonomy" id="6265"/>
    <lineage>
        <taxon>Eukaryota</taxon>
        <taxon>Metazoa</taxon>
        <taxon>Ecdysozoa</taxon>
        <taxon>Nematoda</taxon>
        <taxon>Chromadorea</taxon>
        <taxon>Rhabditida</taxon>
        <taxon>Spirurina</taxon>
        <taxon>Ascaridomorpha</taxon>
        <taxon>Ascaridoidea</taxon>
        <taxon>Toxocaridae</taxon>
        <taxon>Toxocara</taxon>
    </lineage>
</organism>
<evidence type="ECO:0000256" key="8">
    <source>
        <dbReference type="SAM" id="Phobius"/>
    </source>
</evidence>
<evidence type="ECO:0000259" key="10">
    <source>
        <dbReference type="PROSITE" id="PS50929"/>
    </source>
</evidence>
<feature type="transmembrane region" description="Helical" evidence="8">
    <location>
        <begin position="380"/>
        <end position="400"/>
    </location>
</feature>
<feature type="domain" description="ABC transmembrane type-1" evidence="10">
    <location>
        <begin position="236"/>
        <end position="473"/>
    </location>
</feature>
<evidence type="ECO:0000256" key="7">
    <source>
        <dbReference type="SAM" id="MobiDB-lite"/>
    </source>
</evidence>
<dbReference type="GO" id="GO:0005524">
    <property type="term" value="F:ATP binding"/>
    <property type="evidence" value="ECO:0007669"/>
    <property type="project" value="UniProtKB-KW"/>
</dbReference>
<evidence type="ECO:0000259" key="9">
    <source>
        <dbReference type="PROSITE" id="PS50893"/>
    </source>
</evidence>
<accession>A0A183V5B0</accession>
<dbReference type="InterPro" id="IPR011527">
    <property type="entry name" value="ABC1_TM_dom"/>
</dbReference>
<dbReference type="PROSITE" id="PS00211">
    <property type="entry name" value="ABC_TRANSPORTER_1"/>
    <property type="match status" value="1"/>
</dbReference>
<evidence type="ECO:0000313" key="12">
    <source>
        <dbReference type="Proteomes" id="UP000050794"/>
    </source>
</evidence>
<dbReference type="Gene3D" id="3.40.50.300">
    <property type="entry name" value="P-loop containing nucleotide triphosphate hydrolases"/>
    <property type="match status" value="2"/>
</dbReference>
<dbReference type="PANTHER" id="PTHR24221">
    <property type="entry name" value="ATP-BINDING CASSETTE SUB-FAMILY B"/>
    <property type="match status" value="1"/>
</dbReference>
<feature type="domain" description="ABC transporter" evidence="9">
    <location>
        <begin position="547"/>
        <end position="793"/>
    </location>
</feature>
<protein>
    <submittedName>
        <fullName evidence="13">ABC transmembrane type-1 domain-containing protein</fullName>
    </submittedName>
</protein>
<evidence type="ECO:0000256" key="2">
    <source>
        <dbReference type="ARBA" id="ARBA00022692"/>
    </source>
</evidence>
<feature type="transmembrane region" description="Helical" evidence="8">
    <location>
        <begin position="487"/>
        <end position="508"/>
    </location>
</feature>
<gene>
    <name evidence="11" type="ORF">TCNE_LOCUS15930</name>
</gene>
<dbReference type="InterPro" id="IPR027417">
    <property type="entry name" value="P-loop_NTPase"/>
</dbReference>
<dbReference type="CDD" id="cd18578">
    <property type="entry name" value="ABC_6TM_Pgp_ABCB1_D2_like"/>
    <property type="match status" value="1"/>
</dbReference>
<name>A0A183V5B0_TOXCA</name>
<feature type="transmembrane region" description="Helical" evidence="8">
    <location>
        <begin position="354"/>
        <end position="374"/>
    </location>
</feature>
<sequence>MRSFEAILFEKEEFNSTPLYPERKYETVVGDRGTQLSGGQKQRIAIARALVRNPRILLLDEATSALDAESESVVQEALEKAAQGRTTIVIAHRLSTIKNANKIIAMKEGRIVEVGRHEELIAANGFYRELVNAQVFADVEDNAGKESGSLSYRRQSVKSNRSRLSSVTSEKDVPLSPKFIHRSASKTASITAAVTEHDIKKETERLRKEMEEEGGTESNLLEILKYARPEWIFICVALLMCFVQGCVFPAFSLFFNEILIIFSRPREQMLSDGHFWSLMFLVLGGVQGVAMLTHAFFFGFSAERLTRRLRSRIFEHVLRMDIAYFDMPNHSSGKISTRLATDTPNVKSAIDYRLGSVLSAVVSVGCGIGIAFYFGWQMALLTVAIFPLAGVGQAFHLKFIEGRYNKDAKEMASGGRVAIEAIENIRTVQALTLERKLHGKFCEFLERPHKNSRKKAIAQVCLCLSLFELVFNVNLLSRENLFQMKRFFRVLFAISFTAGSLGFASAYFPEYAKAKFAAGIIFKMLEEKPKIDSMAKSGIKPEINGSVDFSKLYFAYPQRPEVGILKGLDLHVDAGQTLAIVGPSGCGKSTVVSLLERFYDPIEGIIKVDGNDVRSMNPSYLRSQMALVAQEPTLFDCSIRENITYGLEESQFTQEDITNVAQLANIDKFIKELPNGYETRVGEKGTQLSGGQKQRIAIARALIRKPKILLLDEATSALDTESEKNHFVNLFKVVQEALDRAGQGRTCIIIAHRLSTIVNADCIAVVKNGIVLEKGKHAELMSKRGAYYSLTQKQSLKEAAKSEDAVDSRF</sequence>
<dbReference type="PROSITE" id="PS50893">
    <property type="entry name" value="ABC_TRANSPORTER_2"/>
    <property type="match status" value="1"/>
</dbReference>
<dbReference type="InterPro" id="IPR036640">
    <property type="entry name" value="ABC1_TM_sf"/>
</dbReference>
<evidence type="ECO:0000256" key="6">
    <source>
        <dbReference type="ARBA" id="ARBA00023136"/>
    </source>
</evidence>
<dbReference type="SUPFAM" id="SSF90123">
    <property type="entry name" value="ABC transporter transmembrane region"/>
    <property type="match status" value="1"/>
</dbReference>
<dbReference type="Pfam" id="PF00664">
    <property type="entry name" value="ABC_membrane"/>
    <property type="match status" value="1"/>
</dbReference>
<proteinExistence type="predicted"/>
<dbReference type="GO" id="GO:0016887">
    <property type="term" value="F:ATP hydrolysis activity"/>
    <property type="evidence" value="ECO:0007669"/>
    <property type="project" value="InterPro"/>
</dbReference>
<dbReference type="GO" id="GO:0140359">
    <property type="term" value="F:ABC-type transporter activity"/>
    <property type="evidence" value="ECO:0007669"/>
    <property type="project" value="InterPro"/>
</dbReference>
<dbReference type="SUPFAM" id="SSF52540">
    <property type="entry name" value="P-loop containing nucleoside triphosphate hydrolases"/>
    <property type="match status" value="2"/>
</dbReference>
<feature type="compositionally biased region" description="Polar residues" evidence="7">
    <location>
        <begin position="148"/>
        <end position="168"/>
    </location>
</feature>
<dbReference type="InterPro" id="IPR039421">
    <property type="entry name" value="Type_1_exporter"/>
</dbReference>
<keyword evidence="6 8" id="KW-0472">Membrane</keyword>
<dbReference type="PROSITE" id="PS50929">
    <property type="entry name" value="ABC_TM1F"/>
    <property type="match status" value="1"/>
</dbReference>
<dbReference type="SMART" id="SM00382">
    <property type="entry name" value="AAA"/>
    <property type="match status" value="2"/>
</dbReference>
<dbReference type="Proteomes" id="UP000050794">
    <property type="component" value="Unassembled WGS sequence"/>
</dbReference>
<dbReference type="InterPro" id="IPR017871">
    <property type="entry name" value="ABC_transporter-like_CS"/>
</dbReference>
<reference evidence="13" key="1">
    <citation type="submission" date="2016-06" db="UniProtKB">
        <authorList>
            <consortium name="WormBaseParasite"/>
        </authorList>
    </citation>
    <scope>IDENTIFICATION</scope>
</reference>